<sequence length="667" mass="76490">MSEANSDTSELMNAIDNNENNKDTNDIKTEECVLNEDHKLNDNKAEDGLEDELDDNHRQFPIKVNNKTQHRTKRSRLRPRQEDEEPDEEEKSVSEPHDGNQNENVLSIINDDKIENLTEMNSKIKRRRMNTTNDSSNSSTDETKTTEKNNNEKMNIEIEDDDDDDDDDEDEEEEDEEDTSDREQNDDDDEEWSNLSEIQKEIRCRADESDTTDDEQNDVFTNFPKDKRKLLPLLKERSIGYFNHRTSRYFHNVNIGSLNMVRKMKISHKLEIHEGCVNALSFNRIGTLLASASDDLQIALWDWPTPQVAVIYDSGHTSNVFQAKFLPFSNDCSIVSCARDGQVRLAELAPDGTLRKTKKIAQHHASAHKLTVENITGKVIYSCGEDSDVFQIDIREDKPMKLLSVSNENMRTLPLYSISLNPSNLNEFLLCGMDPIIRVYDRRLIRSEAALPLKKFVPDALKDVEDRRRRPSVTCAVYNYNGSEILGSYNDEDIYLFDSSHSDGADAIKRYSGHRNSSTVKGVNFYGRYSEYIISGSDCGNVYIWDKNSQKCVWYDTGDEAGTVNVLEPHPLFPMFATSGLQHDIKIWMPLRAEMHDLKGLNKMMKRNARDRENELHGPLLRLMRPIFRRIARRAHGDDNEDSADDDSETDNENLQAGAYSFDCAPS</sequence>
<comment type="caution">
    <text evidence="5">The sequence shown here is derived from an EMBL/GenBank/DDBJ whole genome shotgun (WGS) entry which is preliminary data.</text>
</comment>
<dbReference type="PANTHER" id="PTHR15574">
    <property type="entry name" value="WD REPEAT DOMAIN-CONTAINING FAMILY"/>
    <property type="match status" value="1"/>
</dbReference>
<dbReference type="EMBL" id="CAJNOQ010002177">
    <property type="protein sequence ID" value="CAF0943498.1"/>
    <property type="molecule type" value="Genomic_DNA"/>
</dbReference>
<accession>A0A814CQU1</accession>
<dbReference type="OrthoDB" id="4869960at2759"/>
<dbReference type="Proteomes" id="UP000663829">
    <property type="component" value="Unassembled WGS sequence"/>
</dbReference>
<dbReference type="SUPFAM" id="SSF50978">
    <property type="entry name" value="WD40 repeat-like"/>
    <property type="match status" value="1"/>
</dbReference>
<feature type="region of interest" description="Disordered" evidence="4">
    <location>
        <begin position="1"/>
        <end position="193"/>
    </location>
</feature>
<dbReference type="Proteomes" id="UP000677228">
    <property type="component" value="Unassembled WGS sequence"/>
</dbReference>
<evidence type="ECO:0000313" key="5">
    <source>
        <dbReference type="EMBL" id="CAF0943498.1"/>
    </source>
</evidence>
<feature type="compositionally biased region" description="Acidic residues" evidence="4">
    <location>
        <begin position="639"/>
        <end position="652"/>
    </location>
</feature>
<dbReference type="EMBL" id="CAJOBC010002177">
    <property type="protein sequence ID" value="CAF3719769.1"/>
    <property type="molecule type" value="Genomic_DNA"/>
</dbReference>
<evidence type="ECO:0000256" key="4">
    <source>
        <dbReference type="SAM" id="MobiDB-lite"/>
    </source>
</evidence>
<feature type="compositionally biased region" description="Low complexity" evidence="4">
    <location>
        <begin position="130"/>
        <end position="140"/>
    </location>
</feature>
<name>A0A814CQU1_9BILA</name>
<feature type="compositionally biased region" description="Polar residues" evidence="4">
    <location>
        <begin position="1"/>
        <end position="18"/>
    </location>
</feature>
<evidence type="ECO:0000256" key="3">
    <source>
        <dbReference type="PROSITE-ProRule" id="PRU00221"/>
    </source>
</evidence>
<dbReference type="GO" id="GO:0080008">
    <property type="term" value="C:Cul4-RING E3 ubiquitin ligase complex"/>
    <property type="evidence" value="ECO:0007669"/>
    <property type="project" value="TreeGrafter"/>
</dbReference>
<dbReference type="PROSITE" id="PS50082">
    <property type="entry name" value="WD_REPEATS_2"/>
    <property type="match status" value="1"/>
</dbReference>
<feature type="region of interest" description="Disordered" evidence="4">
    <location>
        <begin position="635"/>
        <end position="667"/>
    </location>
</feature>
<dbReference type="InterPro" id="IPR045151">
    <property type="entry name" value="DCAF8"/>
</dbReference>
<evidence type="ECO:0000313" key="7">
    <source>
        <dbReference type="EMBL" id="CAF3719769.1"/>
    </source>
</evidence>
<evidence type="ECO:0000256" key="2">
    <source>
        <dbReference type="ARBA" id="ARBA00022737"/>
    </source>
</evidence>
<evidence type="ECO:0000313" key="6">
    <source>
        <dbReference type="EMBL" id="CAF1091852.1"/>
    </source>
</evidence>
<dbReference type="InterPro" id="IPR036322">
    <property type="entry name" value="WD40_repeat_dom_sf"/>
</dbReference>
<dbReference type="GO" id="GO:0005737">
    <property type="term" value="C:cytoplasm"/>
    <property type="evidence" value="ECO:0007669"/>
    <property type="project" value="TreeGrafter"/>
</dbReference>
<feature type="compositionally biased region" description="Basic and acidic residues" evidence="4">
    <location>
        <begin position="19"/>
        <end position="47"/>
    </location>
</feature>
<dbReference type="InterPro" id="IPR015943">
    <property type="entry name" value="WD40/YVTN_repeat-like_dom_sf"/>
</dbReference>
<dbReference type="Proteomes" id="UP000682733">
    <property type="component" value="Unassembled WGS sequence"/>
</dbReference>
<dbReference type="SMART" id="SM00320">
    <property type="entry name" value="WD40"/>
    <property type="match status" value="7"/>
</dbReference>
<evidence type="ECO:0000313" key="8">
    <source>
        <dbReference type="EMBL" id="CAF3853385.1"/>
    </source>
</evidence>
<evidence type="ECO:0008006" key="10">
    <source>
        <dbReference type="Google" id="ProtNLM"/>
    </source>
</evidence>
<dbReference type="Proteomes" id="UP000681722">
    <property type="component" value="Unassembled WGS sequence"/>
</dbReference>
<evidence type="ECO:0000313" key="9">
    <source>
        <dbReference type="Proteomes" id="UP000663829"/>
    </source>
</evidence>
<dbReference type="PANTHER" id="PTHR15574:SF21">
    <property type="entry name" value="DDB1- AND CUL4-ASSOCIATED FACTOR 8"/>
    <property type="match status" value="1"/>
</dbReference>
<dbReference type="EMBL" id="CAJNOK010009516">
    <property type="protein sequence ID" value="CAF1091852.1"/>
    <property type="molecule type" value="Genomic_DNA"/>
</dbReference>
<dbReference type="EMBL" id="CAJOBA010009534">
    <property type="protein sequence ID" value="CAF3853385.1"/>
    <property type="molecule type" value="Genomic_DNA"/>
</dbReference>
<feature type="compositionally biased region" description="Basic residues" evidence="4">
    <location>
        <begin position="68"/>
        <end position="78"/>
    </location>
</feature>
<dbReference type="Gene3D" id="2.130.10.10">
    <property type="entry name" value="YVTN repeat-like/Quinoprotein amine dehydrogenase"/>
    <property type="match status" value="1"/>
</dbReference>
<dbReference type="Pfam" id="PF00400">
    <property type="entry name" value="WD40"/>
    <property type="match status" value="3"/>
</dbReference>
<proteinExistence type="predicted"/>
<keyword evidence="2" id="KW-0677">Repeat</keyword>
<keyword evidence="9" id="KW-1185">Reference proteome</keyword>
<keyword evidence="1 3" id="KW-0853">WD repeat</keyword>
<feature type="compositionally biased region" description="Basic and acidic residues" evidence="4">
    <location>
        <begin position="141"/>
        <end position="156"/>
    </location>
</feature>
<dbReference type="PROSITE" id="PS50294">
    <property type="entry name" value="WD_REPEATS_REGION"/>
    <property type="match status" value="1"/>
</dbReference>
<feature type="compositionally biased region" description="Basic and acidic residues" evidence="4">
    <location>
        <begin position="91"/>
        <end position="100"/>
    </location>
</feature>
<organism evidence="5 9">
    <name type="scientific">Didymodactylos carnosus</name>
    <dbReference type="NCBI Taxonomy" id="1234261"/>
    <lineage>
        <taxon>Eukaryota</taxon>
        <taxon>Metazoa</taxon>
        <taxon>Spiralia</taxon>
        <taxon>Gnathifera</taxon>
        <taxon>Rotifera</taxon>
        <taxon>Eurotatoria</taxon>
        <taxon>Bdelloidea</taxon>
        <taxon>Philodinida</taxon>
        <taxon>Philodinidae</taxon>
        <taxon>Didymodactylos</taxon>
    </lineage>
</organism>
<dbReference type="InterPro" id="IPR001680">
    <property type="entry name" value="WD40_rpt"/>
</dbReference>
<protein>
    <recommendedName>
        <fullName evidence="10">DDB1-and CUL4-associated factor 8</fullName>
    </recommendedName>
</protein>
<feature type="compositionally biased region" description="Acidic residues" evidence="4">
    <location>
        <begin position="157"/>
        <end position="192"/>
    </location>
</feature>
<evidence type="ECO:0000256" key="1">
    <source>
        <dbReference type="ARBA" id="ARBA00022574"/>
    </source>
</evidence>
<feature type="repeat" description="WD" evidence="3">
    <location>
        <begin position="270"/>
        <end position="302"/>
    </location>
</feature>
<gene>
    <name evidence="5" type="ORF">GPM918_LOCUS10840</name>
    <name evidence="6" type="ORF">OVA965_LOCUS18854</name>
    <name evidence="7" type="ORF">SRO942_LOCUS10841</name>
    <name evidence="8" type="ORF">TMI583_LOCUS18867</name>
</gene>
<reference evidence="5" key="1">
    <citation type="submission" date="2021-02" db="EMBL/GenBank/DDBJ databases">
        <authorList>
            <person name="Nowell W R."/>
        </authorList>
    </citation>
    <scope>NUCLEOTIDE SEQUENCE</scope>
</reference>
<dbReference type="AlphaFoldDB" id="A0A814CQU1"/>